<gene>
    <name evidence="1" type="ORF">BGZ96_010975</name>
</gene>
<reference evidence="1 2" key="1">
    <citation type="journal article" date="2020" name="Fungal Divers.">
        <title>Resolving the Mortierellaceae phylogeny through synthesis of multi-gene phylogenetics and phylogenomics.</title>
        <authorList>
            <person name="Vandepol N."/>
            <person name="Liber J."/>
            <person name="Desiro A."/>
            <person name="Na H."/>
            <person name="Kennedy M."/>
            <person name="Barry K."/>
            <person name="Grigoriev I.V."/>
            <person name="Miller A.N."/>
            <person name="O'Donnell K."/>
            <person name="Stajich J.E."/>
            <person name="Bonito G."/>
        </authorList>
    </citation>
    <scope>NUCLEOTIDE SEQUENCE [LARGE SCALE GENOMIC DNA]</scope>
    <source>
        <strain evidence="1 2">AD045</strain>
    </source>
</reference>
<sequence>MIEEVKEPLIPLGGTLGDLIELLPSAGLGFVTAMQDAVVSASSLYDMKLQS</sequence>
<proteinExistence type="predicted"/>
<dbReference type="EMBL" id="JAAAIM010000746">
    <property type="protein sequence ID" value="KAG0284675.1"/>
    <property type="molecule type" value="Genomic_DNA"/>
</dbReference>
<name>A0ABQ7JTJ7_9FUNG</name>
<evidence type="ECO:0000313" key="1">
    <source>
        <dbReference type="EMBL" id="KAG0284675.1"/>
    </source>
</evidence>
<keyword evidence="2" id="KW-1185">Reference proteome</keyword>
<accession>A0ABQ7JTJ7</accession>
<protein>
    <submittedName>
        <fullName evidence="1">Uncharacterized protein</fullName>
    </submittedName>
</protein>
<organism evidence="1 2">
    <name type="scientific">Linnemannia gamsii</name>
    <dbReference type="NCBI Taxonomy" id="64522"/>
    <lineage>
        <taxon>Eukaryota</taxon>
        <taxon>Fungi</taxon>
        <taxon>Fungi incertae sedis</taxon>
        <taxon>Mucoromycota</taxon>
        <taxon>Mortierellomycotina</taxon>
        <taxon>Mortierellomycetes</taxon>
        <taxon>Mortierellales</taxon>
        <taxon>Mortierellaceae</taxon>
        <taxon>Linnemannia</taxon>
    </lineage>
</organism>
<dbReference type="Proteomes" id="UP001194696">
    <property type="component" value="Unassembled WGS sequence"/>
</dbReference>
<comment type="caution">
    <text evidence="1">The sequence shown here is derived from an EMBL/GenBank/DDBJ whole genome shotgun (WGS) entry which is preliminary data.</text>
</comment>
<evidence type="ECO:0000313" key="2">
    <source>
        <dbReference type="Proteomes" id="UP001194696"/>
    </source>
</evidence>